<comment type="subcellular location">
    <subcellularLocation>
        <location evidence="6">Cytoplasm</location>
    </subcellularLocation>
</comment>
<dbReference type="OrthoDB" id="9807403at2"/>
<dbReference type="Pfam" id="PF01171">
    <property type="entry name" value="ATP_bind_3"/>
    <property type="match status" value="1"/>
</dbReference>
<evidence type="ECO:0000256" key="1">
    <source>
        <dbReference type="ARBA" id="ARBA00022598"/>
    </source>
</evidence>
<comment type="function">
    <text evidence="6">Ligates lysine onto the cytidine present at position 34 of the AUA codon-specific tRNA(Ile) that contains the anticodon CAU, in an ATP-dependent manner. Cytidine is converted to lysidine, thus changing the amino acid specificity of the tRNA from methionine to isoleucine.</text>
</comment>
<dbReference type="PANTHER" id="PTHR43033">
    <property type="entry name" value="TRNA(ILE)-LYSIDINE SYNTHASE-RELATED"/>
    <property type="match status" value="1"/>
</dbReference>
<evidence type="ECO:0000259" key="7">
    <source>
        <dbReference type="Pfam" id="PF01171"/>
    </source>
</evidence>
<reference evidence="8 9" key="1">
    <citation type="submission" date="2013-04" db="EMBL/GenBank/DDBJ databases">
        <title>Shimia sp. 22II-S11-Z10 Genome Sequencing.</title>
        <authorList>
            <person name="Lai Q."/>
            <person name="Li G."/>
            <person name="Shao Z."/>
        </authorList>
    </citation>
    <scope>NUCLEOTIDE SEQUENCE [LARGE SCALE GENOMIC DNA]</scope>
    <source>
        <strain evidence="9">22II-S11-Z10</strain>
    </source>
</reference>
<proteinExistence type="inferred from homology"/>
<dbReference type="eggNOG" id="COG0037">
    <property type="taxonomic scope" value="Bacteria"/>
</dbReference>
<dbReference type="PATRIC" id="fig|1461693.3.peg.1159"/>
<dbReference type="STRING" id="1461693.ATO10_05687"/>
<dbReference type="HAMAP" id="MF_01161">
    <property type="entry name" value="tRNA_Ile_lys_synt"/>
    <property type="match status" value="1"/>
</dbReference>
<keyword evidence="4 6" id="KW-0067">ATP-binding</keyword>
<dbReference type="EMBL" id="AQQY01000002">
    <property type="protein sequence ID" value="KCV83077.1"/>
    <property type="molecule type" value="Genomic_DNA"/>
</dbReference>
<sequence length="411" mass="44472">MAGIDLAARFLAGLPPDLPSSLGLAVSGGSDSMAMLYLAQQLKIPLRVITVDHGLRAEAAQEAAFVAQVCAQMGVPHDILKWQGWDGQGNLQAAAREARYGLIATWAQAHGIAAVALGHTMDDQAETFLMRLARGSGVDGLSAMRADFSASGQRWLRPMLALRRSELRDHLSGQNIDWIEDPSNDDTRFDRVRMRQALQVLGDLGIDAATFADTSQRLRMARTALQGAAIDLALRSCTECAGSVSVDLEKLQSAAPETQLRLTAAALAYVSGAAYRPRFEALRATLKDVVAGETRSLCGCLLMLRKGQMVILREFNAVRETRCPVGQLWDGRWQLAGPDAPDAYIAALGELGLQACPDWRDTGLHRTVLLATPAVWQDARLIAAPLAGLPNGWQAKLTKERSSLIQYLESH</sequence>
<dbReference type="InterPro" id="IPR011063">
    <property type="entry name" value="TilS/TtcA_N"/>
</dbReference>
<evidence type="ECO:0000256" key="3">
    <source>
        <dbReference type="ARBA" id="ARBA00022741"/>
    </source>
</evidence>
<dbReference type="CDD" id="cd01992">
    <property type="entry name" value="TilS_N"/>
    <property type="match status" value="1"/>
</dbReference>
<evidence type="ECO:0000256" key="5">
    <source>
        <dbReference type="ARBA" id="ARBA00048539"/>
    </source>
</evidence>
<dbReference type="GO" id="GO:0006400">
    <property type="term" value="P:tRNA modification"/>
    <property type="evidence" value="ECO:0007669"/>
    <property type="project" value="UniProtKB-UniRule"/>
</dbReference>
<dbReference type="GO" id="GO:0032267">
    <property type="term" value="F:tRNA(Ile)-lysidine synthase activity"/>
    <property type="evidence" value="ECO:0007669"/>
    <property type="project" value="UniProtKB-EC"/>
</dbReference>
<keyword evidence="9" id="KW-1185">Reference proteome</keyword>
<protein>
    <recommendedName>
        <fullName evidence="6">tRNA(Ile)-lysidine synthase</fullName>
        <ecNumber evidence="6">6.3.4.19</ecNumber>
    </recommendedName>
    <alternativeName>
        <fullName evidence="6">tRNA(Ile)-2-lysyl-cytidine synthase</fullName>
    </alternativeName>
    <alternativeName>
        <fullName evidence="6">tRNA(Ile)-lysidine synthetase</fullName>
    </alternativeName>
</protein>
<comment type="caution">
    <text evidence="8">The sequence shown here is derived from an EMBL/GenBank/DDBJ whole genome shotgun (WGS) entry which is preliminary data.</text>
</comment>
<evidence type="ECO:0000256" key="6">
    <source>
        <dbReference type="HAMAP-Rule" id="MF_01161"/>
    </source>
</evidence>
<dbReference type="GO" id="GO:0005737">
    <property type="term" value="C:cytoplasm"/>
    <property type="evidence" value="ECO:0007669"/>
    <property type="project" value="UniProtKB-SubCell"/>
</dbReference>
<dbReference type="InterPro" id="IPR012094">
    <property type="entry name" value="tRNA_Ile_lys_synt"/>
</dbReference>
<evidence type="ECO:0000256" key="4">
    <source>
        <dbReference type="ARBA" id="ARBA00022840"/>
    </source>
</evidence>
<dbReference type="PANTHER" id="PTHR43033:SF1">
    <property type="entry name" value="TRNA(ILE)-LYSIDINE SYNTHASE-RELATED"/>
    <property type="match status" value="1"/>
</dbReference>
<accession>A0A058ZPI5</accession>
<dbReference type="RefSeq" id="WP_051597968.1">
    <property type="nucleotide sequence ID" value="NZ_AQQY01000002.1"/>
</dbReference>
<comment type="similarity">
    <text evidence="6">Belongs to the tRNA(Ile)-lysidine synthase family.</text>
</comment>
<dbReference type="SUPFAM" id="SSF52402">
    <property type="entry name" value="Adenine nucleotide alpha hydrolases-like"/>
    <property type="match status" value="1"/>
</dbReference>
<keyword evidence="1 6" id="KW-0436">Ligase</keyword>
<dbReference type="GO" id="GO:0005524">
    <property type="term" value="F:ATP binding"/>
    <property type="evidence" value="ECO:0007669"/>
    <property type="project" value="UniProtKB-UniRule"/>
</dbReference>
<evidence type="ECO:0000313" key="9">
    <source>
        <dbReference type="Proteomes" id="UP000024836"/>
    </source>
</evidence>
<dbReference type="InterPro" id="IPR014729">
    <property type="entry name" value="Rossmann-like_a/b/a_fold"/>
</dbReference>
<dbReference type="EC" id="6.3.4.19" evidence="6"/>
<gene>
    <name evidence="6" type="primary">tilS</name>
    <name evidence="8" type="ORF">ATO10_05687</name>
</gene>
<keyword evidence="6" id="KW-0963">Cytoplasm</keyword>
<comment type="domain">
    <text evidence="6">The N-terminal region contains the highly conserved SGGXDS motif, predicted to be a P-loop motif involved in ATP binding.</text>
</comment>
<dbReference type="AlphaFoldDB" id="A0A058ZPI5"/>
<evidence type="ECO:0000313" key="8">
    <source>
        <dbReference type="EMBL" id="KCV83077.1"/>
    </source>
</evidence>
<keyword evidence="3 6" id="KW-0547">Nucleotide-binding</keyword>
<feature type="domain" description="tRNA(Ile)-lysidine/2-thiocytidine synthase N-terminal" evidence="7">
    <location>
        <begin position="23"/>
        <end position="196"/>
    </location>
</feature>
<comment type="catalytic activity">
    <reaction evidence="5 6">
        <text>cytidine(34) in tRNA(Ile2) + L-lysine + ATP = lysidine(34) in tRNA(Ile2) + AMP + diphosphate + H(+)</text>
        <dbReference type="Rhea" id="RHEA:43744"/>
        <dbReference type="Rhea" id="RHEA-COMP:10625"/>
        <dbReference type="Rhea" id="RHEA-COMP:10670"/>
        <dbReference type="ChEBI" id="CHEBI:15378"/>
        <dbReference type="ChEBI" id="CHEBI:30616"/>
        <dbReference type="ChEBI" id="CHEBI:32551"/>
        <dbReference type="ChEBI" id="CHEBI:33019"/>
        <dbReference type="ChEBI" id="CHEBI:82748"/>
        <dbReference type="ChEBI" id="CHEBI:83665"/>
        <dbReference type="ChEBI" id="CHEBI:456215"/>
        <dbReference type="EC" id="6.3.4.19"/>
    </reaction>
</comment>
<name>A0A058ZPI5_9RHOB</name>
<dbReference type="NCBIfam" id="TIGR02432">
    <property type="entry name" value="lysidine_TilS_N"/>
    <property type="match status" value="1"/>
</dbReference>
<keyword evidence="2 6" id="KW-0819">tRNA processing</keyword>
<feature type="binding site" evidence="6">
    <location>
        <begin position="27"/>
        <end position="32"/>
    </location>
    <ligand>
        <name>ATP</name>
        <dbReference type="ChEBI" id="CHEBI:30616"/>
    </ligand>
</feature>
<organism evidence="8 9">
    <name type="scientific">Actibacterium atlanticum</name>
    <dbReference type="NCBI Taxonomy" id="1461693"/>
    <lineage>
        <taxon>Bacteria</taxon>
        <taxon>Pseudomonadati</taxon>
        <taxon>Pseudomonadota</taxon>
        <taxon>Alphaproteobacteria</taxon>
        <taxon>Rhodobacterales</taxon>
        <taxon>Roseobacteraceae</taxon>
        <taxon>Actibacterium</taxon>
    </lineage>
</organism>
<evidence type="ECO:0000256" key="2">
    <source>
        <dbReference type="ARBA" id="ARBA00022694"/>
    </source>
</evidence>
<dbReference type="Proteomes" id="UP000024836">
    <property type="component" value="Unassembled WGS sequence"/>
</dbReference>
<dbReference type="Gene3D" id="3.40.50.620">
    <property type="entry name" value="HUPs"/>
    <property type="match status" value="1"/>
</dbReference>
<dbReference type="InterPro" id="IPR012795">
    <property type="entry name" value="tRNA_Ile_lys_synt_N"/>
</dbReference>